<keyword evidence="6" id="KW-0964">Secreted</keyword>
<dbReference type="Gene3D" id="2.60.120.260">
    <property type="entry name" value="Galactose-binding domain-like"/>
    <property type="match status" value="1"/>
</dbReference>
<evidence type="ECO:0000256" key="5">
    <source>
        <dbReference type="ARBA" id="ARBA00012754"/>
    </source>
</evidence>
<evidence type="ECO:0000256" key="11">
    <source>
        <dbReference type="ARBA" id="ARBA00041069"/>
    </source>
</evidence>
<comment type="subunit">
    <text evidence="4">Homodimer.</text>
</comment>
<dbReference type="Gene3D" id="3.20.20.80">
    <property type="entry name" value="Glycosidases"/>
    <property type="match status" value="1"/>
</dbReference>
<dbReference type="Gene3D" id="2.60.40.10">
    <property type="entry name" value="Immunoglobulins"/>
    <property type="match status" value="2"/>
</dbReference>
<evidence type="ECO:0000313" key="18">
    <source>
        <dbReference type="Proteomes" id="UP001600941"/>
    </source>
</evidence>
<evidence type="ECO:0000256" key="2">
    <source>
        <dbReference type="ARBA" id="ARBA00004613"/>
    </source>
</evidence>
<organism evidence="17 18">
    <name type="scientific">Blautia parvula</name>
    <dbReference type="NCBI Taxonomy" id="2877527"/>
    <lineage>
        <taxon>Bacteria</taxon>
        <taxon>Bacillati</taxon>
        <taxon>Bacillota</taxon>
        <taxon>Clostridia</taxon>
        <taxon>Lachnospirales</taxon>
        <taxon>Lachnospiraceae</taxon>
        <taxon>Blautia</taxon>
    </lineage>
</organism>
<dbReference type="InterPro" id="IPR041447">
    <property type="entry name" value="Mannosidase_ig"/>
</dbReference>
<dbReference type="InterPro" id="IPR013783">
    <property type="entry name" value="Ig-like_fold"/>
</dbReference>
<evidence type="ECO:0000313" key="17">
    <source>
        <dbReference type="EMBL" id="GAA6503234.1"/>
    </source>
</evidence>
<dbReference type="InterPro" id="IPR006102">
    <property type="entry name" value="Ig-like_GH2"/>
</dbReference>
<dbReference type="Pfam" id="PF22666">
    <property type="entry name" value="Glyco_hydro_2_N2"/>
    <property type="match status" value="1"/>
</dbReference>
<keyword evidence="7 17" id="KW-0378">Hydrolase</keyword>
<feature type="domain" description="Beta-mannosidase-like galactose-binding" evidence="16">
    <location>
        <begin position="10"/>
        <end position="177"/>
    </location>
</feature>
<feature type="domain" description="Glycoside hydrolase family 2 immunoglobulin-like beta-sandwich" evidence="13">
    <location>
        <begin position="189"/>
        <end position="292"/>
    </location>
</feature>
<comment type="pathway">
    <text evidence="3">Glycan metabolism; N-glycan degradation.</text>
</comment>
<accession>A0ABQ0C357</accession>
<proteinExistence type="inferred from homology"/>
<dbReference type="Pfam" id="PF17753">
    <property type="entry name" value="Ig_mannosidase"/>
    <property type="match status" value="1"/>
</dbReference>
<comment type="catalytic activity">
    <reaction evidence="1">
        <text>Hydrolysis of terminal, non-reducing beta-D-mannose residues in beta-D-mannosides.</text>
        <dbReference type="EC" id="3.2.1.25"/>
    </reaction>
</comment>
<comment type="subcellular location">
    <subcellularLocation>
        <location evidence="2">Secreted</location>
    </subcellularLocation>
</comment>
<dbReference type="EMBL" id="BAABZQ010000001">
    <property type="protein sequence ID" value="GAA6503234.1"/>
    <property type="molecule type" value="Genomic_DNA"/>
</dbReference>
<evidence type="ECO:0000256" key="6">
    <source>
        <dbReference type="ARBA" id="ARBA00022525"/>
    </source>
</evidence>
<evidence type="ECO:0000256" key="10">
    <source>
        <dbReference type="ARBA" id="ARBA00038429"/>
    </source>
</evidence>
<dbReference type="SUPFAM" id="SSF49303">
    <property type="entry name" value="beta-Galactosidase/glucuronidase domain"/>
    <property type="match status" value="2"/>
</dbReference>
<keyword evidence="9" id="KW-0326">Glycosidase</keyword>
<comment type="similarity">
    <text evidence="10">Belongs to the glycosyl hydrolase 2 family. Beta-mannosidase B subfamily.</text>
</comment>
<evidence type="ECO:0000256" key="1">
    <source>
        <dbReference type="ARBA" id="ARBA00000829"/>
    </source>
</evidence>
<evidence type="ECO:0000259" key="15">
    <source>
        <dbReference type="Pfam" id="PF17786"/>
    </source>
</evidence>
<evidence type="ECO:0000256" key="3">
    <source>
        <dbReference type="ARBA" id="ARBA00004740"/>
    </source>
</evidence>
<reference evidence="17 18" key="1">
    <citation type="submission" date="2024-04" db="EMBL/GenBank/DDBJ databases">
        <title>Defined microbial consortia suppress multidrug-resistant proinflammatory Enterobacteriaceae via ecological control.</title>
        <authorList>
            <person name="Furuichi M."/>
            <person name="Kawaguchi T."/>
            <person name="Pust M."/>
            <person name="Yasuma K."/>
            <person name="Plichta D."/>
            <person name="Hasegawa N."/>
            <person name="Ohya T."/>
            <person name="Bhattarai S."/>
            <person name="Sasajima S."/>
            <person name="Aoto Y."/>
            <person name="Tuganbaev T."/>
            <person name="Yaginuma M."/>
            <person name="Ueda M."/>
            <person name="Okahashi N."/>
            <person name="Amafuji K."/>
            <person name="Kiridooshi Y."/>
            <person name="Sugita K."/>
            <person name="Strazar M."/>
            <person name="Skelly A."/>
            <person name="Suda W."/>
            <person name="Hattori M."/>
            <person name="Nakamoto N."/>
            <person name="Caballero S."/>
            <person name="Norman J."/>
            <person name="Olle B."/>
            <person name="Tanoue T."/>
            <person name="Arita M."/>
            <person name="Bucci V."/>
            <person name="Atarashi K."/>
            <person name="Xavier R."/>
            <person name="Honda K."/>
        </authorList>
    </citation>
    <scope>NUCLEOTIDE SEQUENCE [LARGE SCALE GENOMIC DNA]</scope>
    <source>
        <strain evidence="18">k34-0107-D12</strain>
    </source>
</reference>
<feature type="domain" description="Beta-mannosidase Ig-fold" evidence="14">
    <location>
        <begin position="750"/>
        <end position="815"/>
    </location>
</feature>
<dbReference type="SUPFAM" id="SSF49785">
    <property type="entry name" value="Galactose-binding domain-like"/>
    <property type="match status" value="1"/>
</dbReference>
<dbReference type="InterPro" id="IPR041625">
    <property type="entry name" value="Beta-mannosidase_Ig"/>
</dbReference>
<dbReference type="InterPro" id="IPR036156">
    <property type="entry name" value="Beta-gal/glucu_dom_sf"/>
</dbReference>
<keyword evidence="18" id="KW-1185">Reference proteome</keyword>
<dbReference type="InterPro" id="IPR050887">
    <property type="entry name" value="Beta-mannosidase_GH2"/>
</dbReference>
<gene>
    <name evidence="17" type="ORF">K340107D12_60500</name>
</gene>
<dbReference type="Pfam" id="PF00703">
    <property type="entry name" value="Glyco_hydro_2"/>
    <property type="match status" value="1"/>
</dbReference>
<sequence>MRRQEITQGWTLQVQGEKERIPAQVPGSVYYDLLRTGRMEDPFWRDNEDEALKWMEKDFIYETRFTPESGLFDTDEIRLCFDGLDTIADIYLNGFLLGRADNMHRAWAYSVTGMLLRGENSLRIYFHSPVKYIRERYAECVTMGSEHCMDGFPQIRKAHCMFGWDWGPRLPDAGIWKNVFLQGVEKGRLESVYVTQEHEEQKVTLYIRTEIASAGETQEDRAKAQGLSYRVTVTDPQGNVRTEEDSPECLVITQPLLWWPNGYGEQNLYGICVQLMDGSREVDRWEKRIGLRTMTVHREKDVYGESFAHEVNGVQIFAMGADYIPEDNIFGRITGERTRKLLEQCRAANFNCIRVWGGGFYPHDDFYDACDELGLVVWQDLMFACAVYELTEDFDKNIRAEIRDNVRRLRHHASLGLWCGNNEMEMFVDEGQWVNTLKQKADYIKMYEYIIPQVLKEEDPQTFYWPASPSSGGSFDAPNDPDRGDVHYWEVWHGDKPFSEYRKFYFRYASEFGFQSFPCLKTVEAFTLPEDRNIFSYVMDKHQRNDAANGKIMKYLYQTFLYPTDFDTLLYASQLLQGEAIKYGVEHFRRNRGRCMGAVYWQLNDCWPVASWSSIDYYGRWKALHYYAKRFFAPILLSCREEGMMTQNTNVNAQPFQMEKSVTFNVSNETPEDKVVRVVWAVRDRFGGILQKEETELSVPTLSSVWMEKRELPDMKIREEYISYDLFEDDRWVSGSTVILTLPRFFRYEDPQLTVESGDGEVIVRAKAYAKSVEIRNRNEDLVLEDNYFDMNAGERRVKVVCGEIKDLTVRSVFDIR</sequence>
<dbReference type="InterPro" id="IPR054593">
    <property type="entry name" value="Beta-mannosidase-like_N2"/>
</dbReference>
<evidence type="ECO:0000259" key="13">
    <source>
        <dbReference type="Pfam" id="PF00703"/>
    </source>
</evidence>
<evidence type="ECO:0000256" key="7">
    <source>
        <dbReference type="ARBA" id="ARBA00022801"/>
    </source>
</evidence>
<dbReference type="InterPro" id="IPR008979">
    <property type="entry name" value="Galactose-bd-like_sf"/>
</dbReference>
<dbReference type="Pfam" id="PF17786">
    <property type="entry name" value="Mannosidase_ig"/>
    <property type="match status" value="1"/>
</dbReference>
<dbReference type="InterPro" id="IPR017853">
    <property type="entry name" value="GH"/>
</dbReference>
<protein>
    <recommendedName>
        <fullName evidence="11">Beta-mannosidase B</fullName>
        <ecNumber evidence="5">3.2.1.25</ecNumber>
    </recommendedName>
    <alternativeName>
        <fullName evidence="12">Mannanase B</fullName>
    </alternativeName>
</protein>
<dbReference type="PANTHER" id="PTHR43730">
    <property type="entry name" value="BETA-MANNOSIDASE"/>
    <property type="match status" value="1"/>
</dbReference>
<keyword evidence="8" id="KW-0325">Glycoprotein</keyword>
<dbReference type="SUPFAM" id="SSF51445">
    <property type="entry name" value="(Trans)glycosidases"/>
    <property type="match status" value="1"/>
</dbReference>
<dbReference type="PANTHER" id="PTHR43730:SF1">
    <property type="entry name" value="BETA-MANNOSIDASE"/>
    <property type="match status" value="1"/>
</dbReference>
<name>A0ABQ0C357_9FIRM</name>
<dbReference type="Proteomes" id="UP001600941">
    <property type="component" value="Unassembled WGS sequence"/>
</dbReference>
<evidence type="ECO:0000259" key="14">
    <source>
        <dbReference type="Pfam" id="PF17753"/>
    </source>
</evidence>
<evidence type="ECO:0000256" key="8">
    <source>
        <dbReference type="ARBA" id="ARBA00023180"/>
    </source>
</evidence>
<evidence type="ECO:0000256" key="9">
    <source>
        <dbReference type="ARBA" id="ARBA00023295"/>
    </source>
</evidence>
<dbReference type="GO" id="GO:0016787">
    <property type="term" value="F:hydrolase activity"/>
    <property type="evidence" value="ECO:0007669"/>
    <property type="project" value="UniProtKB-KW"/>
</dbReference>
<dbReference type="RefSeq" id="WP_256129957.1">
    <property type="nucleotide sequence ID" value="NZ_BAABZQ010000001.1"/>
</dbReference>
<evidence type="ECO:0000259" key="16">
    <source>
        <dbReference type="Pfam" id="PF22666"/>
    </source>
</evidence>
<evidence type="ECO:0000256" key="12">
    <source>
        <dbReference type="ARBA" id="ARBA00041614"/>
    </source>
</evidence>
<feature type="domain" description="Mannosidase Ig/CBM-like" evidence="15">
    <location>
        <begin position="662"/>
        <end position="740"/>
    </location>
</feature>
<evidence type="ECO:0000256" key="4">
    <source>
        <dbReference type="ARBA" id="ARBA00011738"/>
    </source>
</evidence>
<comment type="caution">
    <text evidence="17">The sequence shown here is derived from an EMBL/GenBank/DDBJ whole genome shotgun (WGS) entry which is preliminary data.</text>
</comment>
<dbReference type="EC" id="3.2.1.25" evidence="5"/>